<proteinExistence type="predicted"/>
<dbReference type="Proteomes" id="UP000324748">
    <property type="component" value="Unassembled WGS sequence"/>
</dbReference>
<accession>A0A5B0P3J9</accession>
<name>A0A5B0P3J9_PUCGR</name>
<reference evidence="2 3" key="1">
    <citation type="submission" date="2019-05" db="EMBL/GenBank/DDBJ databases">
        <title>Emergence of the Ug99 lineage of the wheat stem rust pathogen through somatic hybridization.</title>
        <authorList>
            <person name="Li F."/>
            <person name="Upadhyaya N.M."/>
            <person name="Sperschneider J."/>
            <person name="Matny O."/>
            <person name="Nguyen-Phuc H."/>
            <person name="Mago R."/>
            <person name="Raley C."/>
            <person name="Miller M.E."/>
            <person name="Silverstein K.A.T."/>
            <person name="Henningsen E."/>
            <person name="Hirsch C.D."/>
            <person name="Visser B."/>
            <person name="Pretorius Z.A."/>
            <person name="Steffenson B.J."/>
            <person name="Schwessinger B."/>
            <person name="Dodds P.N."/>
            <person name="Figueroa M."/>
        </authorList>
    </citation>
    <scope>NUCLEOTIDE SEQUENCE [LARGE SCALE GENOMIC DNA]</scope>
    <source>
        <strain evidence="2">21-0</strain>
    </source>
</reference>
<dbReference type="EMBL" id="VSWC01000079">
    <property type="protein sequence ID" value="KAA1095050.1"/>
    <property type="molecule type" value="Genomic_DNA"/>
</dbReference>
<evidence type="ECO:0000313" key="2">
    <source>
        <dbReference type="EMBL" id="KAA1095050.1"/>
    </source>
</evidence>
<dbReference type="AlphaFoldDB" id="A0A5B0P3J9"/>
<comment type="caution">
    <text evidence="2">The sequence shown here is derived from an EMBL/GenBank/DDBJ whole genome shotgun (WGS) entry which is preliminary data.</text>
</comment>
<feature type="compositionally biased region" description="Polar residues" evidence="1">
    <location>
        <begin position="80"/>
        <end position="102"/>
    </location>
</feature>
<sequence length="109" mass="11763">MAGMIPPGRQGCTCTPLTAERNPPGRQGCTPSTAKRNPPSRRGCTVPSHMFMSGGKTCDRFAAPAHQYLLANHIDQSDDTTLPTYLQSIPSPQASKGSSIAWTTRPYHH</sequence>
<evidence type="ECO:0000256" key="1">
    <source>
        <dbReference type="SAM" id="MobiDB-lite"/>
    </source>
</evidence>
<evidence type="ECO:0000313" key="3">
    <source>
        <dbReference type="Proteomes" id="UP000324748"/>
    </source>
</evidence>
<keyword evidence="3" id="KW-1185">Reference proteome</keyword>
<feature type="region of interest" description="Disordered" evidence="1">
    <location>
        <begin position="80"/>
        <end position="109"/>
    </location>
</feature>
<gene>
    <name evidence="2" type="ORF">PGT21_034986</name>
</gene>
<organism evidence="2 3">
    <name type="scientific">Puccinia graminis f. sp. tritici</name>
    <dbReference type="NCBI Taxonomy" id="56615"/>
    <lineage>
        <taxon>Eukaryota</taxon>
        <taxon>Fungi</taxon>
        <taxon>Dikarya</taxon>
        <taxon>Basidiomycota</taxon>
        <taxon>Pucciniomycotina</taxon>
        <taxon>Pucciniomycetes</taxon>
        <taxon>Pucciniales</taxon>
        <taxon>Pucciniaceae</taxon>
        <taxon>Puccinia</taxon>
    </lineage>
</organism>
<protein>
    <submittedName>
        <fullName evidence="2">Uncharacterized protein</fullName>
    </submittedName>
</protein>
<feature type="region of interest" description="Disordered" evidence="1">
    <location>
        <begin position="1"/>
        <end position="44"/>
    </location>
</feature>